<dbReference type="EMBL" id="QGKX02002183">
    <property type="protein sequence ID" value="KAF3489155.1"/>
    <property type="molecule type" value="Genomic_DNA"/>
</dbReference>
<proteinExistence type="predicted"/>
<sequence length="99" mass="11469">MCCIYLPTQKGRATRAKQFILNRHFLISKKPHRLCPTNWPFLGVIPGLLVEIHRVYDFITEILEVTNLTYFCKGPCYAGLDMLVTVDPSTRAMHFILDR</sequence>
<comment type="caution">
    <text evidence="1">The sequence shown here is derived from an EMBL/GenBank/DDBJ whole genome shotgun (WGS) entry which is preliminary data.</text>
</comment>
<name>A0A8S9MYM4_BRACR</name>
<accession>A0A8S9MYM4</accession>
<evidence type="ECO:0000313" key="1">
    <source>
        <dbReference type="EMBL" id="KAF3489155.1"/>
    </source>
</evidence>
<evidence type="ECO:0000313" key="2">
    <source>
        <dbReference type="Proteomes" id="UP000712600"/>
    </source>
</evidence>
<dbReference type="Proteomes" id="UP000712600">
    <property type="component" value="Unassembled WGS sequence"/>
</dbReference>
<protein>
    <submittedName>
        <fullName evidence="1">Uncharacterized protein</fullName>
    </submittedName>
</protein>
<reference evidence="1" key="1">
    <citation type="submission" date="2019-12" db="EMBL/GenBank/DDBJ databases">
        <title>Genome sequencing and annotation of Brassica cretica.</title>
        <authorList>
            <person name="Studholme D.J."/>
            <person name="Sarris P."/>
        </authorList>
    </citation>
    <scope>NUCLEOTIDE SEQUENCE</scope>
    <source>
        <strain evidence="1">PFS-109/04</strain>
        <tissue evidence="1">Leaf</tissue>
    </source>
</reference>
<dbReference type="AlphaFoldDB" id="A0A8S9MYM4"/>
<organism evidence="1 2">
    <name type="scientific">Brassica cretica</name>
    <name type="common">Mustard</name>
    <dbReference type="NCBI Taxonomy" id="69181"/>
    <lineage>
        <taxon>Eukaryota</taxon>
        <taxon>Viridiplantae</taxon>
        <taxon>Streptophyta</taxon>
        <taxon>Embryophyta</taxon>
        <taxon>Tracheophyta</taxon>
        <taxon>Spermatophyta</taxon>
        <taxon>Magnoliopsida</taxon>
        <taxon>eudicotyledons</taxon>
        <taxon>Gunneridae</taxon>
        <taxon>Pentapetalae</taxon>
        <taxon>rosids</taxon>
        <taxon>malvids</taxon>
        <taxon>Brassicales</taxon>
        <taxon>Brassicaceae</taxon>
        <taxon>Brassiceae</taxon>
        <taxon>Brassica</taxon>
    </lineage>
</organism>
<gene>
    <name evidence="1" type="ORF">F2Q69_00058017</name>
</gene>